<dbReference type="Proteomes" id="UP000468990">
    <property type="component" value="Unassembled WGS sequence"/>
</dbReference>
<dbReference type="EMBL" id="WKKG01000003">
    <property type="protein sequence ID" value="MRX67650.1"/>
    <property type="molecule type" value="Genomic_DNA"/>
</dbReference>
<keyword evidence="5" id="KW-1185">Reference proteome</keyword>
<feature type="transmembrane region" description="Helical" evidence="1">
    <location>
        <begin position="34"/>
        <end position="53"/>
    </location>
</feature>
<proteinExistence type="predicted"/>
<feature type="transmembrane region" description="Helical" evidence="1">
    <location>
        <begin position="59"/>
        <end position="77"/>
    </location>
</feature>
<feature type="transmembrane region" description="Helical" evidence="1">
    <location>
        <begin position="89"/>
        <end position="107"/>
    </location>
</feature>
<protein>
    <submittedName>
        <fullName evidence="3">Uncharacterized protein</fullName>
    </submittedName>
</protein>
<keyword evidence="1" id="KW-1133">Transmembrane helix</keyword>
<evidence type="ECO:0000313" key="3">
    <source>
        <dbReference type="EMBL" id="SMO84010.1"/>
    </source>
</evidence>
<evidence type="ECO:0000256" key="1">
    <source>
        <dbReference type="SAM" id="Phobius"/>
    </source>
</evidence>
<reference evidence="3 4" key="1">
    <citation type="submission" date="2017-05" db="EMBL/GenBank/DDBJ databases">
        <authorList>
            <person name="Varghese N."/>
            <person name="Submissions S."/>
        </authorList>
    </citation>
    <scope>NUCLEOTIDE SEQUENCE [LARGE SCALE GENOMIC DNA]</scope>
    <source>
        <strain evidence="3 4">DSM 19382</strain>
    </source>
</reference>
<organism evidence="3 4">
    <name type="scientific">Flavobacterium resistens</name>
    <dbReference type="NCBI Taxonomy" id="443612"/>
    <lineage>
        <taxon>Bacteria</taxon>
        <taxon>Pseudomonadati</taxon>
        <taxon>Bacteroidota</taxon>
        <taxon>Flavobacteriia</taxon>
        <taxon>Flavobacteriales</taxon>
        <taxon>Flavobacteriaceae</taxon>
        <taxon>Flavobacterium</taxon>
    </lineage>
</organism>
<feature type="transmembrane region" description="Helical" evidence="1">
    <location>
        <begin position="145"/>
        <end position="166"/>
    </location>
</feature>
<reference evidence="2 5" key="2">
    <citation type="submission" date="2019-11" db="EMBL/GenBank/DDBJ databases">
        <title>Flavobacterium resistens genome.</title>
        <authorList>
            <person name="Wilson V.M."/>
            <person name="Newman J.D."/>
        </authorList>
    </citation>
    <scope>NUCLEOTIDE SEQUENCE [LARGE SCALE GENOMIC DNA]</scope>
    <source>
        <strain evidence="2 5">DSM 19382</strain>
    </source>
</reference>
<name>A0A521ELK9_9FLAO</name>
<feature type="transmembrane region" description="Helical" evidence="1">
    <location>
        <begin position="6"/>
        <end position="22"/>
    </location>
</feature>
<accession>A0A521ELK9</accession>
<dbReference type="EMBL" id="FXTA01000005">
    <property type="protein sequence ID" value="SMO84010.1"/>
    <property type="molecule type" value="Genomic_DNA"/>
</dbReference>
<feature type="transmembrane region" description="Helical" evidence="1">
    <location>
        <begin position="113"/>
        <end position="133"/>
    </location>
</feature>
<dbReference type="AlphaFoldDB" id="A0A521ELK9"/>
<keyword evidence="1" id="KW-0812">Transmembrane</keyword>
<keyword evidence="1" id="KW-0472">Membrane</keyword>
<dbReference type="Proteomes" id="UP000317289">
    <property type="component" value="Unassembled WGS sequence"/>
</dbReference>
<evidence type="ECO:0000313" key="5">
    <source>
        <dbReference type="Proteomes" id="UP000468990"/>
    </source>
</evidence>
<evidence type="ECO:0000313" key="4">
    <source>
        <dbReference type="Proteomes" id="UP000317289"/>
    </source>
</evidence>
<sequence length="212" mass="25078">MYSFLVNCGYVFLFLNFILYTIKFPGKNKAYKVFVIYLLIIVCVQIAARICMMKKVSNLFLSHIYFIGQFIALSIFYLKLVKDQFQKKVIKIGFVLVLLTLGIQYGLKPEMFLKFNLYEIFITSFLLIIYAVFHFYNMLDEKKEFYFINMGILLYLFASTILFLIGNLTAKFSKDFNLITWTLNAGLVIVYHLFFLYEWKVSYSRTKTINSN</sequence>
<evidence type="ECO:0000313" key="2">
    <source>
        <dbReference type="EMBL" id="MRX67650.1"/>
    </source>
</evidence>
<gene>
    <name evidence="2" type="ORF">GJU42_06705</name>
    <name evidence="3" type="ORF">SAMN06265349_10516</name>
</gene>
<feature type="transmembrane region" description="Helical" evidence="1">
    <location>
        <begin position="178"/>
        <end position="197"/>
    </location>
</feature>
<dbReference type="OrthoDB" id="1253476at2"/>